<evidence type="ECO:0000313" key="3">
    <source>
        <dbReference type="Proteomes" id="UP000199501"/>
    </source>
</evidence>
<evidence type="ECO:0000256" key="1">
    <source>
        <dbReference type="SAM" id="MobiDB-lite"/>
    </source>
</evidence>
<gene>
    <name evidence="2" type="ORF">SAMN05216174_10233</name>
</gene>
<sequence length="313" mass="35196">MTEPLDRLVGDLKALRKGRGIHAPNLVRLASGALGQACAVLAEDEPARVRAKVRDRLRGLASLLQEDLRVAAFAAFALDEDFNQALYTDRLHLAGTRLKRDVRTVRRRVDEAIDRIAELALTPAGESEGSEAARIGWHTVSLRTLVVLDGPAPEVFEFRRIAADRDGLGEVDIAITKANDTEPPTQILHGGTLVHLPSESPRRPRLGLRMSERLDRGDEHEFVLRRRVSSHELMRPYFACTPENRCDHFDLRVRFDRGRLPRRVARISRAMQDDLLDPGYQGEPIQPDSVGDAHVSFDNLTLNRAYGLGWWWT</sequence>
<proteinExistence type="predicted"/>
<evidence type="ECO:0000313" key="2">
    <source>
        <dbReference type="EMBL" id="SDC41704.1"/>
    </source>
</evidence>
<dbReference type="EMBL" id="FMZZ01000002">
    <property type="protein sequence ID" value="SDC41704.1"/>
    <property type="molecule type" value="Genomic_DNA"/>
</dbReference>
<dbReference type="RefSeq" id="WP_091448848.1">
    <property type="nucleotide sequence ID" value="NZ_FMZZ01000002.1"/>
</dbReference>
<reference evidence="3" key="1">
    <citation type="submission" date="2016-10" db="EMBL/GenBank/DDBJ databases">
        <authorList>
            <person name="Varghese N."/>
            <person name="Submissions S."/>
        </authorList>
    </citation>
    <scope>NUCLEOTIDE SEQUENCE [LARGE SCALE GENOMIC DNA]</scope>
    <source>
        <strain evidence="3">IBRC-M 10403</strain>
    </source>
</reference>
<protein>
    <submittedName>
        <fullName evidence="2">Uncharacterized protein</fullName>
    </submittedName>
</protein>
<organism evidence="2 3">
    <name type="scientific">Actinokineospora iranica</name>
    <dbReference type="NCBI Taxonomy" id="1271860"/>
    <lineage>
        <taxon>Bacteria</taxon>
        <taxon>Bacillati</taxon>
        <taxon>Actinomycetota</taxon>
        <taxon>Actinomycetes</taxon>
        <taxon>Pseudonocardiales</taxon>
        <taxon>Pseudonocardiaceae</taxon>
        <taxon>Actinokineospora</taxon>
    </lineage>
</organism>
<dbReference type="OrthoDB" id="3805675at2"/>
<name>A0A1G6LER9_9PSEU</name>
<feature type="region of interest" description="Disordered" evidence="1">
    <location>
        <begin position="181"/>
        <end position="204"/>
    </location>
</feature>
<keyword evidence="3" id="KW-1185">Reference proteome</keyword>
<dbReference type="AlphaFoldDB" id="A0A1G6LER9"/>
<accession>A0A1G6LER9</accession>
<dbReference type="Proteomes" id="UP000199501">
    <property type="component" value="Unassembled WGS sequence"/>
</dbReference>